<reference evidence="1" key="2">
    <citation type="submission" date="2020-09" db="EMBL/GenBank/DDBJ databases">
        <authorList>
            <person name="Sun Q."/>
            <person name="Zhou Y."/>
        </authorList>
    </citation>
    <scope>NUCLEOTIDE SEQUENCE</scope>
    <source>
        <strain evidence="1">CGMCC 4.3508</strain>
    </source>
</reference>
<reference evidence="1" key="1">
    <citation type="journal article" date="2014" name="Int. J. Syst. Evol. Microbiol.">
        <title>Complete genome sequence of Corynebacterium casei LMG S-19264T (=DSM 44701T), isolated from a smear-ripened cheese.</title>
        <authorList>
            <consortium name="US DOE Joint Genome Institute (JGI-PGF)"/>
            <person name="Walter F."/>
            <person name="Albersmeier A."/>
            <person name="Kalinowski J."/>
            <person name="Ruckert C."/>
        </authorList>
    </citation>
    <scope>NUCLEOTIDE SEQUENCE</scope>
    <source>
        <strain evidence="1">CGMCC 4.3508</strain>
    </source>
</reference>
<gene>
    <name evidence="1" type="ORF">GCM10011588_72520</name>
</gene>
<sequence length="132" mass="14787">MKIFLDGLGLSLGDVEHPVGSVCQMRYMGTTVVWVRAASDEPEFRQLVDESDHGVAVNVQQVGEPLLAPPIGSDEIAEDSEGYRGEPKRVRPAVNLRETWWTIWRAGRRRGRQVADSTCHIGSNPHRDCHIR</sequence>
<evidence type="ECO:0000313" key="1">
    <source>
        <dbReference type="EMBL" id="GGL47102.1"/>
    </source>
</evidence>
<evidence type="ECO:0000313" key="2">
    <source>
        <dbReference type="Proteomes" id="UP000638263"/>
    </source>
</evidence>
<dbReference type="Proteomes" id="UP000638263">
    <property type="component" value="Unassembled WGS sequence"/>
</dbReference>
<name>A0A917W0Q5_9NOCA</name>
<organism evidence="1 2">
    <name type="scientific">Nocardia jinanensis</name>
    <dbReference type="NCBI Taxonomy" id="382504"/>
    <lineage>
        <taxon>Bacteria</taxon>
        <taxon>Bacillati</taxon>
        <taxon>Actinomycetota</taxon>
        <taxon>Actinomycetes</taxon>
        <taxon>Mycobacteriales</taxon>
        <taxon>Nocardiaceae</taxon>
        <taxon>Nocardia</taxon>
    </lineage>
</organism>
<keyword evidence="2" id="KW-1185">Reference proteome</keyword>
<dbReference type="EMBL" id="BMMH01000048">
    <property type="protein sequence ID" value="GGL47102.1"/>
    <property type="molecule type" value="Genomic_DNA"/>
</dbReference>
<protein>
    <submittedName>
        <fullName evidence="1">Uncharacterized protein</fullName>
    </submittedName>
</protein>
<accession>A0A917W0Q5</accession>
<proteinExistence type="predicted"/>
<dbReference type="AlphaFoldDB" id="A0A917W0Q5"/>
<comment type="caution">
    <text evidence="1">The sequence shown here is derived from an EMBL/GenBank/DDBJ whole genome shotgun (WGS) entry which is preliminary data.</text>
</comment>